<dbReference type="GO" id="GO:0016020">
    <property type="term" value="C:membrane"/>
    <property type="evidence" value="ECO:0007669"/>
    <property type="project" value="UniProtKB-SubCell"/>
</dbReference>
<accession>A0A5C5Z6C3</accession>
<dbReference type="Pfam" id="PF04932">
    <property type="entry name" value="Wzy_C"/>
    <property type="match status" value="1"/>
</dbReference>
<dbReference type="EMBL" id="SJPJ01000001">
    <property type="protein sequence ID" value="TWT82765.1"/>
    <property type="molecule type" value="Genomic_DNA"/>
</dbReference>
<feature type="transmembrane region" description="Helical" evidence="5">
    <location>
        <begin position="340"/>
        <end position="362"/>
    </location>
</feature>
<feature type="transmembrane region" description="Helical" evidence="5">
    <location>
        <begin position="135"/>
        <end position="155"/>
    </location>
</feature>
<protein>
    <submittedName>
        <fullName evidence="7">O-Antigen ligase</fullName>
    </submittedName>
</protein>
<feature type="transmembrane region" description="Helical" evidence="5">
    <location>
        <begin position="80"/>
        <end position="100"/>
    </location>
</feature>
<feature type="transmembrane region" description="Helical" evidence="5">
    <location>
        <begin position="445"/>
        <end position="468"/>
    </location>
</feature>
<keyword evidence="4 5" id="KW-0472">Membrane</keyword>
<name>A0A5C5Z6C3_9BACT</name>
<dbReference type="InterPro" id="IPR051533">
    <property type="entry name" value="WaaL-like"/>
</dbReference>
<evidence type="ECO:0000313" key="7">
    <source>
        <dbReference type="EMBL" id="TWT82765.1"/>
    </source>
</evidence>
<evidence type="ECO:0000256" key="1">
    <source>
        <dbReference type="ARBA" id="ARBA00004141"/>
    </source>
</evidence>
<proteinExistence type="predicted"/>
<evidence type="ECO:0000256" key="3">
    <source>
        <dbReference type="ARBA" id="ARBA00022989"/>
    </source>
</evidence>
<keyword evidence="2 5" id="KW-0812">Transmembrane</keyword>
<evidence type="ECO:0000256" key="5">
    <source>
        <dbReference type="SAM" id="Phobius"/>
    </source>
</evidence>
<dbReference type="GO" id="GO:0016874">
    <property type="term" value="F:ligase activity"/>
    <property type="evidence" value="ECO:0007669"/>
    <property type="project" value="UniProtKB-KW"/>
</dbReference>
<evidence type="ECO:0000256" key="2">
    <source>
        <dbReference type="ARBA" id="ARBA00022692"/>
    </source>
</evidence>
<feature type="transmembrane region" description="Helical" evidence="5">
    <location>
        <begin position="264"/>
        <end position="281"/>
    </location>
</feature>
<gene>
    <name evidence="7" type="ORF">CA13_42280</name>
</gene>
<feature type="transmembrane region" description="Helical" evidence="5">
    <location>
        <begin position="198"/>
        <end position="218"/>
    </location>
</feature>
<dbReference type="PANTHER" id="PTHR37422:SF13">
    <property type="entry name" value="LIPOPOLYSACCHARIDE BIOSYNTHESIS PROTEIN PA4999-RELATED"/>
    <property type="match status" value="1"/>
</dbReference>
<dbReference type="OrthoDB" id="871774at2"/>
<evidence type="ECO:0000313" key="8">
    <source>
        <dbReference type="Proteomes" id="UP000315010"/>
    </source>
</evidence>
<evidence type="ECO:0000259" key="6">
    <source>
        <dbReference type="Pfam" id="PF04932"/>
    </source>
</evidence>
<dbReference type="InterPro" id="IPR007016">
    <property type="entry name" value="O-antigen_ligase-rel_domated"/>
</dbReference>
<dbReference type="AlphaFoldDB" id="A0A5C5Z6C3"/>
<feature type="domain" description="O-antigen ligase-related" evidence="6">
    <location>
        <begin position="231"/>
        <end position="349"/>
    </location>
</feature>
<keyword evidence="3 5" id="KW-1133">Transmembrane helix</keyword>
<organism evidence="7 8">
    <name type="scientific">Novipirellula herctigrandis</name>
    <dbReference type="NCBI Taxonomy" id="2527986"/>
    <lineage>
        <taxon>Bacteria</taxon>
        <taxon>Pseudomonadati</taxon>
        <taxon>Planctomycetota</taxon>
        <taxon>Planctomycetia</taxon>
        <taxon>Pirellulales</taxon>
        <taxon>Pirellulaceae</taxon>
        <taxon>Novipirellula</taxon>
    </lineage>
</organism>
<keyword evidence="8" id="KW-1185">Reference proteome</keyword>
<dbReference type="PANTHER" id="PTHR37422">
    <property type="entry name" value="TEICHURONIC ACID BIOSYNTHESIS PROTEIN TUAE"/>
    <property type="match status" value="1"/>
</dbReference>
<comment type="subcellular location">
    <subcellularLocation>
        <location evidence="1">Membrane</location>
        <topology evidence="1">Multi-pass membrane protein</topology>
    </subcellularLocation>
</comment>
<dbReference type="RefSeq" id="WP_146399482.1">
    <property type="nucleotide sequence ID" value="NZ_SJPJ01000001.1"/>
</dbReference>
<feature type="transmembrane region" description="Helical" evidence="5">
    <location>
        <begin position="112"/>
        <end position="129"/>
    </location>
</feature>
<dbReference type="Proteomes" id="UP000315010">
    <property type="component" value="Unassembled WGS sequence"/>
</dbReference>
<comment type="caution">
    <text evidence="7">The sequence shown here is derived from an EMBL/GenBank/DDBJ whole genome shotgun (WGS) entry which is preliminary data.</text>
</comment>
<evidence type="ECO:0000256" key="4">
    <source>
        <dbReference type="ARBA" id="ARBA00023136"/>
    </source>
</evidence>
<reference evidence="7 8" key="1">
    <citation type="submission" date="2019-02" db="EMBL/GenBank/DDBJ databases">
        <title>Deep-cultivation of Planctomycetes and their phenomic and genomic characterization uncovers novel biology.</title>
        <authorList>
            <person name="Wiegand S."/>
            <person name="Jogler M."/>
            <person name="Boedeker C."/>
            <person name="Pinto D."/>
            <person name="Vollmers J."/>
            <person name="Rivas-Marin E."/>
            <person name="Kohn T."/>
            <person name="Peeters S.H."/>
            <person name="Heuer A."/>
            <person name="Rast P."/>
            <person name="Oberbeckmann S."/>
            <person name="Bunk B."/>
            <person name="Jeske O."/>
            <person name="Meyerdierks A."/>
            <person name="Storesund J.E."/>
            <person name="Kallscheuer N."/>
            <person name="Luecker S."/>
            <person name="Lage O.M."/>
            <person name="Pohl T."/>
            <person name="Merkel B.J."/>
            <person name="Hornburger P."/>
            <person name="Mueller R.-W."/>
            <person name="Bruemmer F."/>
            <person name="Labrenz M."/>
            <person name="Spormann A.M."/>
            <person name="Op Den Camp H."/>
            <person name="Overmann J."/>
            <person name="Amann R."/>
            <person name="Jetten M.S.M."/>
            <person name="Mascher T."/>
            <person name="Medema M.H."/>
            <person name="Devos D.P."/>
            <person name="Kaster A.-K."/>
            <person name="Ovreas L."/>
            <person name="Rohde M."/>
            <person name="Galperin M.Y."/>
            <person name="Jogler C."/>
        </authorList>
    </citation>
    <scope>NUCLEOTIDE SEQUENCE [LARGE SCALE GENOMIC DNA]</scope>
    <source>
        <strain evidence="7 8">CA13</strain>
    </source>
</reference>
<feature type="transmembrane region" description="Helical" evidence="5">
    <location>
        <begin position="54"/>
        <end position="74"/>
    </location>
</feature>
<feature type="transmembrane region" description="Helical" evidence="5">
    <location>
        <begin position="383"/>
        <end position="405"/>
    </location>
</feature>
<sequence>MAIAVFNNTDTANTTDRIDIDDRLGWGYALLLATTATLFLRPADILPSLDQWPIYQNLILVCLVVSGRTVLRQLRNGELISIPVTSCLILMLLSIGASHLSHGDIWSARMSMLDFLKPLTFYLLVIGLVNTPRRLFVFAKILVISIATIATLAILDRYGYITIAALESVRDRALSSTTTVTMIDRLRGTGIFQDPNDFGLILVTGCVLSLSFLLRPGAGWRRYAWLAPTSVLLIAFSLTHSRGAMLSLACVIPAVFVYHRGTKVALLSLFLLPFLGMVFSSRMTEMEAIDAGTGQSRIQIWSESLAIWRQYPIFGIGDGMLVDEIHVVSHNSYIHCFAELGFVGGTAFLTSFLSAGLCLWAFRRRANPLDAMQWIRRDQESRNLSHLQVFTFAMLVAYAAGIVTLSRQFVTPTYLVLGFATAAQKVSMGQHDVQATQPWRIGNRLIVTAMATSCSFLIVTYILVRILVRW</sequence>
<feature type="transmembrane region" description="Helical" evidence="5">
    <location>
        <begin position="25"/>
        <end position="42"/>
    </location>
</feature>
<keyword evidence="7" id="KW-0436">Ligase</keyword>